<evidence type="ECO:0000256" key="2">
    <source>
        <dbReference type="ARBA" id="ARBA00012908"/>
    </source>
</evidence>
<evidence type="ECO:0000256" key="11">
    <source>
        <dbReference type="PIRSR" id="PIRSR016496-1"/>
    </source>
</evidence>
<evidence type="ECO:0000256" key="7">
    <source>
        <dbReference type="ARBA" id="ARBA00022840"/>
    </source>
</evidence>
<comment type="function">
    <text evidence="10">Catalyzes the phosphorylation of isopentenyl phosphate (IP) to isopentenyl diphosphate (IPP). Functions in an alternate mevalonate (MVA) pathway leading to IPP, a key precursor for the biosynthesis of isoprenoid compounds such as archaeal membrane lipids.</text>
</comment>
<reference evidence="14 15" key="1">
    <citation type="journal article" date="2014" name="Int. J. Syst. Evol. Microbiol.">
        <title>Complete genome sequence of Corynebacterium casei LMG S-19264T (=DSM 44701T), isolated from a smear-ripened cheese.</title>
        <authorList>
            <consortium name="US DOE Joint Genome Institute (JGI-PGF)"/>
            <person name="Walter F."/>
            <person name="Albersmeier A."/>
            <person name="Kalinowski J."/>
            <person name="Ruckert C."/>
        </authorList>
    </citation>
    <scope>NUCLEOTIDE SEQUENCE [LARGE SCALE GENOMIC DNA]</scope>
    <source>
        <strain evidence="14 15">CGMCC 4.7215</strain>
    </source>
</reference>
<dbReference type="Proteomes" id="UP001596414">
    <property type="component" value="Unassembled WGS sequence"/>
</dbReference>
<keyword evidence="7 10" id="KW-0067">ATP-binding</keyword>
<evidence type="ECO:0000256" key="6">
    <source>
        <dbReference type="ARBA" id="ARBA00022777"/>
    </source>
</evidence>
<evidence type="ECO:0000256" key="4">
    <source>
        <dbReference type="ARBA" id="ARBA00022679"/>
    </source>
</evidence>
<dbReference type="GO" id="GO:0016301">
    <property type="term" value="F:kinase activity"/>
    <property type="evidence" value="ECO:0007669"/>
    <property type="project" value="UniProtKB-KW"/>
</dbReference>
<comment type="subunit">
    <text evidence="10">Homodimer.</text>
</comment>
<feature type="site" description="Transition state stabilizer" evidence="12">
    <location>
        <position position="20"/>
    </location>
</feature>
<evidence type="ECO:0000256" key="12">
    <source>
        <dbReference type="PIRSR" id="PIRSR016496-2"/>
    </source>
</evidence>
<feature type="binding site" evidence="11">
    <location>
        <position position="219"/>
    </location>
    <ligand>
        <name>ATP</name>
        <dbReference type="ChEBI" id="CHEBI:30616"/>
    </ligand>
</feature>
<evidence type="ECO:0000256" key="1">
    <source>
        <dbReference type="ARBA" id="ARBA00010540"/>
    </source>
</evidence>
<evidence type="ECO:0000259" key="13">
    <source>
        <dbReference type="Pfam" id="PF00696"/>
    </source>
</evidence>
<keyword evidence="6 10" id="KW-0418">Kinase</keyword>
<feature type="binding site" evidence="11">
    <location>
        <position position="215"/>
    </location>
    <ligand>
        <name>ATP</name>
        <dbReference type="ChEBI" id="CHEBI:30616"/>
    </ligand>
</feature>
<feature type="binding site" evidence="11">
    <location>
        <position position="158"/>
    </location>
    <ligand>
        <name>substrate</name>
    </ligand>
</feature>
<dbReference type="GO" id="GO:0005524">
    <property type="term" value="F:ATP binding"/>
    <property type="evidence" value="ECO:0007669"/>
    <property type="project" value="UniProtKB-KW"/>
</dbReference>
<accession>A0ABD5XB66</accession>
<keyword evidence="8" id="KW-0414">Isoprene biosynthesis</keyword>
<feature type="binding site" evidence="11">
    <location>
        <position position="57"/>
    </location>
    <ligand>
        <name>substrate</name>
    </ligand>
</feature>
<dbReference type="CDD" id="cd04241">
    <property type="entry name" value="AAK_FomA-like"/>
    <property type="match status" value="1"/>
</dbReference>
<evidence type="ECO:0000256" key="10">
    <source>
        <dbReference type="PIRNR" id="PIRNR016496"/>
    </source>
</evidence>
<evidence type="ECO:0000256" key="8">
    <source>
        <dbReference type="ARBA" id="ARBA00023229"/>
    </source>
</evidence>
<comment type="similarity">
    <text evidence="1 10">Belongs to the isopentenyl phosphate kinase family.</text>
</comment>
<comment type="catalytic activity">
    <reaction evidence="9 10">
        <text>isopentenyl phosphate + ATP = isopentenyl diphosphate + ADP</text>
        <dbReference type="Rhea" id="RHEA:33963"/>
        <dbReference type="ChEBI" id="CHEBI:30616"/>
        <dbReference type="ChEBI" id="CHEBI:65078"/>
        <dbReference type="ChEBI" id="CHEBI:128769"/>
        <dbReference type="ChEBI" id="CHEBI:456216"/>
        <dbReference type="EC" id="2.7.4.26"/>
    </reaction>
</comment>
<dbReference type="NCBIfam" id="NF040647">
    <property type="entry name" value="IPPK_Arch"/>
    <property type="match status" value="1"/>
</dbReference>
<dbReference type="Pfam" id="PF00696">
    <property type="entry name" value="AA_kinase"/>
    <property type="match status" value="1"/>
</dbReference>
<organism evidence="14 15">
    <name type="scientific">Halovenus rubra</name>
    <dbReference type="NCBI Taxonomy" id="869890"/>
    <lineage>
        <taxon>Archaea</taxon>
        <taxon>Methanobacteriati</taxon>
        <taxon>Methanobacteriota</taxon>
        <taxon>Stenosarchaea group</taxon>
        <taxon>Halobacteria</taxon>
        <taxon>Halobacteriales</taxon>
        <taxon>Haloarculaceae</taxon>
        <taxon>Halovenus</taxon>
    </lineage>
</organism>
<evidence type="ECO:0000313" key="14">
    <source>
        <dbReference type="EMBL" id="MFC7127154.1"/>
    </source>
</evidence>
<dbReference type="InterPro" id="IPR001048">
    <property type="entry name" value="Asp/Glu/Uridylate_kinase"/>
</dbReference>
<dbReference type="InterPro" id="IPR024192">
    <property type="entry name" value="Fosfomycin_R_FomA-type"/>
</dbReference>
<feature type="binding site" evidence="11">
    <location>
        <begin position="11"/>
        <end position="15"/>
    </location>
    <ligand>
        <name>ATP</name>
        <dbReference type="ChEBI" id="CHEBI:30616"/>
    </ligand>
</feature>
<evidence type="ECO:0000313" key="15">
    <source>
        <dbReference type="Proteomes" id="UP001596414"/>
    </source>
</evidence>
<evidence type="ECO:0000256" key="5">
    <source>
        <dbReference type="ARBA" id="ARBA00022741"/>
    </source>
</evidence>
<name>A0ABD5XB66_9EURY</name>
<dbReference type="GO" id="GO:0008299">
    <property type="term" value="P:isoprenoid biosynthetic process"/>
    <property type="evidence" value="ECO:0007669"/>
    <property type="project" value="UniProtKB-KW"/>
</dbReference>
<dbReference type="InterPro" id="IPR036393">
    <property type="entry name" value="AceGlu_kinase-like_sf"/>
</dbReference>
<dbReference type="EC" id="2.7.4.26" evidence="2 10"/>
<evidence type="ECO:0000256" key="9">
    <source>
        <dbReference type="ARBA" id="ARBA00049063"/>
    </source>
</evidence>
<protein>
    <recommendedName>
        <fullName evidence="3 10">Isopentenyl phosphate kinase</fullName>
        <shortName evidence="10">IPK</shortName>
        <ecNumber evidence="2 10">2.7.4.26</ecNumber>
    </recommendedName>
</protein>
<keyword evidence="4 10" id="KW-0808">Transferase</keyword>
<evidence type="ECO:0000256" key="3">
    <source>
        <dbReference type="ARBA" id="ARBA00017267"/>
    </source>
</evidence>
<sequence length="260" mass="26926">MSTTHSLTVLKLGGSLITHKDQRETVDWNSLDRACATIGTFLGDLPDEHRLIIVHGGGSFGHHNAAEHGVSSTEGSTDARALTAIHHAMGELNGAVLGGLHDHGIDALPVRPLSVAAQDGPLQFPTASVEAMLDEGFVPVTHGDVVVDDRKGGTILSGDDIVVSLARTLGADRVGLCSTVPGVLDDDDAVISQVDTYDDVASVLGGSDATDVTGGMAHKVRQLLALDAAAAIFALDDLSQFLEHGTAGTVISGHDEERSH</sequence>
<feature type="domain" description="Aspartate/glutamate/uridylate kinase" evidence="13">
    <location>
        <begin position="7"/>
        <end position="225"/>
    </location>
</feature>
<dbReference type="RefSeq" id="WP_267636713.1">
    <property type="nucleotide sequence ID" value="NZ_JAODIY010000005.1"/>
</dbReference>
<dbReference type="EMBL" id="JBHSZQ010000049">
    <property type="protein sequence ID" value="MFC7127154.1"/>
    <property type="molecule type" value="Genomic_DNA"/>
</dbReference>
<dbReference type="PIRSF" id="PIRSF016496">
    <property type="entry name" value="Kin_FomA"/>
    <property type="match status" value="1"/>
</dbReference>
<gene>
    <name evidence="14" type="ORF">ACFQJ7_14180</name>
</gene>
<feature type="binding site" evidence="11">
    <location>
        <position position="58"/>
    </location>
    <ligand>
        <name>ATP</name>
        <dbReference type="ChEBI" id="CHEBI:30616"/>
    </ligand>
</feature>
<comment type="caution">
    <text evidence="14">The sequence shown here is derived from an EMBL/GenBank/DDBJ whole genome shotgun (WGS) entry which is preliminary data.</text>
</comment>
<proteinExistence type="inferred from homology"/>
<dbReference type="GO" id="GO:0102043">
    <property type="term" value="F:isopentenyl phosphate kinase activity"/>
    <property type="evidence" value="ECO:0007669"/>
    <property type="project" value="UniProtKB-EC"/>
</dbReference>
<dbReference type="SUPFAM" id="SSF53633">
    <property type="entry name" value="Carbamate kinase-like"/>
    <property type="match status" value="1"/>
</dbReference>
<dbReference type="Gene3D" id="3.40.1160.10">
    <property type="entry name" value="Acetylglutamate kinase-like"/>
    <property type="match status" value="1"/>
</dbReference>
<dbReference type="PANTHER" id="PTHR43654:SF1">
    <property type="entry name" value="ISOPENTENYL PHOSPHATE KINASE"/>
    <property type="match status" value="1"/>
</dbReference>
<dbReference type="PANTHER" id="PTHR43654">
    <property type="entry name" value="GLUTAMATE 5-KINASE"/>
    <property type="match status" value="1"/>
</dbReference>
<keyword evidence="5 10" id="KW-0547">Nucleotide-binding</keyword>
<feature type="binding site" evidence="11">
    <location>
        <position position="62"/>
    </location>
    <ligand>
        <name>substrate</name>
    </ligand>
</feature>
<dbReference type="AlphaFoldDB" id="A0ABD5XB66"/>